<evidence type="ECO:0000313" key="7">
    <source>
        <dbReference type="EMBL" id="KAJ3506021.1"/>
    </source>
</evidence>
<keyword evidence="4 6" id="KW-0472">Membrane</keyword>
<dbReference type="Proteomes" id="UP001148786">
    <property type="component" value="Unassembled WGS sequence"/>
</dbReference>
<feature type="transmembrane region" description="Helical" evidence="6">
    <location>
        <begin position="234"/>
        <end position="259"/>
    </location>
</feature>
<dbReference type="GO" id="GO:0071944">
    <property type="term" value="C:cell periphery"/>
    <property type="evidence" value="ECO:0007669"/>
    <property type="project" value="UniProtKB-ARBA"/>
</dbReference>
<dbReference type="PANTHER" id="PTHR15549">
    <property type="entry name" value="PAIRED IMMUNOGLOBULIN-LIKE TYPE 2 RECEPTOR"/>
    <property type="match status" value="1"/>
</dbReference>
<gene>
    <name evidence="7" type="ORF">NLJ89_g7106</name>
</gene>
<evidence type="ECO:0000256" key="6">
    <source>
        <dbReference type="SAM" id="Phobius"/>
    </source>
</evidence>
<feature type="compositionally biased region" description="Gly residues" evidence="5">
    <location>
        <begin position="891"/>
        <end position="901"/>
    </location>
</feature>
<dbReference type="Gene3D" id="1.20.5.510">
    <property type="entry name" value="Single helix bin"/>
    <property type="match status" value="1"/>
</dbReference>
<feature type="region of interest" description="Disordered" evidence="5">
    <location>
        <begin position="851"/>
        <end position="901"/>
    </location>
</feature>
<dbReference type="AlphaFoldDB" id="A0A9W8JY00"/>
<feature type="compositionally biased region" description="Polar residues" evidence="5">
    <location>
        <begin position="286"/>
        <end position="298"/>
    </location>
</feature>
<organism evidence="7 8">
    <name type="scientific">Agrocybe chaxingu</name>
    <dbReference type="NCBI Taxonomy" id="84603"/>
    <lineage>
        <taxon>Eukaryota</taxon>
        <taxon>Fungi</taxon>
        <taxon>Dikarya</taxon>
        <taxon>Basidiomycota</taxon>
        <taxon>Agaricomycotina</taxon>
        <taxon>Agaricomycetes</taxon>
        <taxon>Agaricomycetidae</taxon>
        <taxon>Agaricales</taxon>
        <taxon>Agaricineae</taxon>
        <taxon>Strophariaceae</taxon>
        <taxon>Agrocybe</taxon>
    </lineage>
</organism>
<comment type="subcellular location">
    <subcellularLocation>
        <location evidence="1">Membrane</location>
        <topology evidence="1">Single-pass membrane protein</topology>
    </subcellularLocation>
</comment>
<keyword evidence="8" id="KW-1185">Reference proteome</keyword>
<feature type="region of interest" description="Disordered" evidence="5">
    <location>
        <begin position="726"/>
        <end position="836"/>
    </location>
</feature>
<keyword evidence="2 6" id="KW-0812">Transmembrane</keyword>
<evidence type="ECO:0000256" key="3">
    <source>
        <dbReference type="ARBA" id="ARBA00022989"/>
    </source>
</evidence>
<accession>A0A9W8JY00</accession>
<protein>
    <submittedName>
        <fullName evidence="7">Uncharacterized protein</fullName>
    </submittedName>
</protein>
<dbReference type="EMBL" id="JANKHO010000814">
    <property type="protein sequence ID" value="KAJ3506021.1"/>
    <property type="molecule type" value="Genomic_DNA"/>
</dbReference>
<feature type="region of interest" description="Disordered" evidence="5">
    <location>
        <begin position="663"/>
        <end position="689"/>
    </location>
</feature>
<feature type="compositionally biased region" description="Polar residues" evidence="5">
    <location>
        <begin position="318"/>
        <end position="338"/>
    </location>
</feature>
<feature type="compositionally biased region" description="Polar residues" evidence="5">
    <location>
        <begin position="759"/>
        <end position="772"/>
    </location>
</feature>
<dbReference type="PANTHER" id="PTHR15549:SF26">
    <property type="entry name" value="AXIAL BUDDING PATTERN PROTEIN 2-RELATED"/>
    <property type="match status" value="1"/>
</dbReference>
<evidence type="ECO:0000313" key="8">
    <source>
        <dbReference type="Proteomes" id="UP001148786"/>
    </source>
</evidence>
<evidence type="ECO:0000256" key="1">
    <source>
        <dbReference type="ARBA" id="ARBA00004167"/>
    </source>
</evidence>
<dbReference type="GO" id="GO:0016020">
    <property type="term" value="C:membrane"/>
    <property type="evidence" value="ECO:0007669"/>
    <property type="project" value="UniProtKB-SubCell"/>
</dbReference>
<sequence length="901" mass="94514">MKQHIRTLPSLINLQVFGTPRNVSIPSDAFSNGVGSYSLPLPLPKNEQMVLTMSDATGFATGGSSNVLTVGASQGGTCNTTDPGVSFTYELNSALQQCRPFAFSGYSQASQPVTINVNFASLHLFVYTSDTFCKAIVPGGTAINMAAPRGPTFFQWTANAARGTSFIFFMVDSLGRQGGSSDIRVVGFSDDSSCLNGLSPSSTILATSTTAAPSSTNSSPAATTSTASGNGISIAAVAGTVIGALLFLAVFITLGLFFLKRRHEKKHPPIPPNTYKRHSHRMDSQAELTTPYTVQPPESSYLYAPSRTNDNPFLDSPLPSSQHMPPSTYNQSVFSQPSMYPPSDYQTFRPYADADPEDRPSQTYPPTRHNYNASNPSAVDPFNTSAPPLLPSAAPDRQQLRLVSHSSSSSSSGAQRKAAMAGVTPYTPSRFVVHTDADDILPPPNEEGVIELPPQYTERRNPAPGPNAGHPSGIAVRSGVIITLPGGQQPFRLLVISPGQPIRNFSIPTDAFQNDAGSYTMQLLLNQHQRVLLSMSDATGVTAGGITSLLTVGASTSGVQCNTTSPVPDFFFSLDGDLEECKSYPFTLYSGAVQPITITGFIPNGQSFQIAPTVGDSYTWKNNLTAGTSVSFSMTDSQGRTGGTSDIRVVKLSGDQSCLSTSTLAGASSTTTSSGSQNTDTGGAGSPNEGKKSNVAAIAGGAAGGVVALLLAGLLAFFFMRRRKKPQPSEKADLTAVPFLSAPPDDGSQGHRPVFRAQSPHSTHNTQGSISQKGLLSHSSHPSFSGSPNTSPMMSEFGADQTRLQPGPSLSGYPPHRPLSAESSSGGHSQYPPQPPQRVILHTDIAESMPLDVPLELPPQYSAGRAPIPGLPSSTTPVLLPPAADSSSSSHGGGLPGKIRS</sequence>
<feature type="compositionally biased region" description="Low complexity" evidence="5">
    <location>
        <begin position="663"/>
        <end position="676"/>
    </location>
</feature>
<evidence type="ECO:0000256" key="4">
    <source>
        <dbReference type="ARBA" id="ARBA00023136"/>
    </source>
</evidence>
<dbReference type="CDD" id="cd12087">
    <property type="entry name" value="TM_EGFR-like"/>
    <property type="match status" value="1"/>
</dbReference>
<keyword evidence="3 6" id="KW-1133">Transmembrane helix</keyword>
<feature type="compositionally biased region" description="Low complexity" evidence="5">
    <location>
        <begin position="385"/>
        <end position="395"/>
    </location>
</feature>
<comment type="caution">
    <text evidence="7">The sequence shown here is derived from an EMBL/GenBank/DDBJ whole genome shotgun (WGS) entry which is preliminary data.</text>
</comment>
<feature type="compositionally biased region" description="Polar residues" evidence="5">
    <location>
        <begin position="361"/>
        <end position="377"/>
    </location>
</feature>
<dbReference type="InterPro" id="IPR051694">
    <property type="entry name" value="Immunoregulatory_rcpt-like"/>
</dbReference>
<feature type="region of interest" description="Disordered" evidence="5">
    <location>
        <begin position="267"/>
        <end position="422"/>
    </location>
</feature>
<name>A0A9W8JY00_9AGAR</name>
<feature type="compositionally biased region" description="Low complexity" evidence="5">
    <location>
        <begin position="871"/>
        <end position="890"/>
    </location>
</feature>
<reference evidence="7" key="1">
    <citation type="submission" date="2022-07" db="EMBL/GenBank/DDBJ databases">
        <title>Genome Sequence of Agrocybe chaxingu.</title>
        <authorList>
            <person name="Buettner E."/>
        </authorList>
    </citation>
    <scope>NUCLEOTIDE SEQUENCE</scope>
    <source>
        <strain evidence="7">MP-N11</strain>
    </source>
</reference>
<evidence type="ECO:0000256" key="2">
    <source>
        <dbReference type="ARBA" id="ARBA00022692"/>
    </source>
</evidence>
<feature type="compositionally biased region" description="Low complexity" evidence="5">
    <location>
        <begin position="774"/>
        <end position="788"/>
    </location>
</feature>
<proteinExistence type="predicted"/>
<feature type="transmembrane region" description="Helical" evidence="6">
    <location>
        <begin position="695"/>
        <end position="720"/>
    </location>
</feature>
<dbReference type="OrthoDB" id="2591431at2759"/>
<evidence type="ECO:0000256" key="5">
    <source>
        <dbReference type="SAM" id="MobiDB-lite"/>
    </source>
</evidence>